<evidence type="ECO:0000256" key="1">
    <source>
        <dbReference type="SAM" id="Phobius"/>
    </source>
</evidence>
<evidence type="ECO:0000313" key="2">
    <source>
        <dbReference type="EMBL" id="BDR61128.1"/>
    </source>
</evidence>
<feature type="transmembrane region" description="Helical" evidence="1">
    <location>
        <begin position="57"/>
        <end position="80"/>
    </location>
</feature>
<keyword evidence="1" id="KW-0812">Transmembrane</keyword>
<gene>
    <name evidence="2" type="ORF">KIM322_13890</name>
</gene>
<keyword evidence="3" id="KW-1185">Reference proteome</keyword>
<keyword evidence="1" id="KW-0472">Membrane</keyword>
<feature type="transmembrane region" description="Helical" evidence="1">
    <location>
        <begin position="25"/>
        <end position="45"/>
    </location>
</feature>
<accession>A0ABN6SMY6</accession>
<dbReference type="EMBL" id="AP026803">
    <property type="protein sequence ID" value="BDR61128.1"/>
    <property type="molecule type" value="Genomic_DNA"/>
</dbReference>
<protein>
    <recommendedName>
        <fullName evidence="4">Integral membrane protein</fullName>
    </recommendedName>
</protein>
<evidence type="ECO:0008006" key="4">
    <source>
        <dbReference type="Google" id="ProtNLM"/>
    </source>
</evidence>
<dbReference type="RefSeq" id="WP_317637359.1">
    <property type="nucleotide sequence ID" value="NZ_AP026803.1"/>
</dbReference>
<feature type="transmembrane region" description="Helical" evidence="1">
    <location>
        <begin position="100"/>
        <end position="118"/>
    </location>
</feature>
<name>A0ABN6SMY6_9LACO</name>
<organism evidence="2 3">
    <name type="scientific">Lactobacillus xylocopicola</name>
    <dbReference type="NCBI Taxonomy" id="2976676"/>
    <lineage>
        <taxon>Bacteria</taxon>
        <taxon>Bacillati</taxon>
        <taxon>Bacillota</taxon>
        <taxon>Bacilli</taxon>
        <taxon>Lactobacillales</taxon>
        <taxon>Lactobacillaceae</taxon>
        <taxon>Lactobacillus</taxon>
    </lineage>
</organism>
<sequence>MNVQELLLNFPILLMTSGRELLQQSMGIIALIFLISAIVYALYFTKHKKAIYQLPLLYSKSLTILLVSLPVIVPWCALLWYLVLPLSGDVATYAKRLTDVWPLMIICALWTLVMVLAIRHDFKMRKKYGAN</sequence>
<proteinExistence type="predicted"/>
<evidence type="ECO:0000313" key="3">
    <source>
        <dbReference type="Proteomes" id="UP001321741"/>
    </source>
</evidence>
<reference evidence="2 3" key="1">
    <citation type="journal article" date="2023" name="Microbiol. Spectr.">
        <title>Symbiosis of Carpenter Bees with Uncharacterized Lactic Acid Bacteria Showing NAD Auxotrophy.</title>
        <authorList>
            <person name="Kawasaki S."/>
            <person name="Ozawa K."/>
            <person name="Mori T."/>
            <person name="Yamamoto A."/>
            <person name="Ito M."/>
            <person name="Ohkuma M."/>
            <person name="Sakamoto M."/>
            <person name="Matsutani M."/>
        </authorList>
    </citation>
    <scope>NUCLEOTIDE SEQUENCE [LARGE SCALE GENOMIC DNA]</scope>
    <source>
        <strain evidence="2 3">Kim32-2</strain>
    </source>
</reference>
<keyword evidence="1" id="KW-1133">Transmembrane helix</keyword>
<dbReference type="Proteomes" id="UP001321741">
    <property type="component" value="Chromosome"/>
</dbReference>